<dbReference type="RefSeq" id="WP_034345202.1">
    <property type="nucleotide sequence ID" value="NZ_FZNG01000017.1"/>
</dbReference>
<name>A0A4U8SB13_9HELI</name>
<evidence type="ECO:0000313" key="2">
    <source>
        <dbReference type="EMBL" id="TLD83141.1"/>
    </source>
</evidence>
<keyword evidence="1" id="KW-1133">Transmembrane helix</keyword>
<dbReference type="EMBL" id="JRPL02000010">
    <property type="protein sequence ID" value="TLD83141.1"/>
    <property type="molecule type" value="Genomic_DNA"/>
</dbReference>
<dbReference type="Proteomes" id="UP000029878">
    <property type="component" value="Unassembled WGS sequence"/>
</dbReference>
<keyword evidence="1" id="KW-0472">Membrane</keyword>
<keyword evidence="1" id="KW-0812">Transmembrane</keyword>
<dbReference type="AlphaFoldDB" id="A0A4U8SB13"/>
<sequence length="183" mass="19520">MIKPSKTTQITQTGIYKNASIIACAAGSVTAALTYYDDKKAKGRDKAMQHAVLQGTLNALKEGATYIFTTPKNKAQINMVVQYSGNNALHFLKSFSMTTLKLSAKIAFNSANDIRKWYKGEIDNKECLQSIKKNAGSVIGGFVVARGFSLACGAVMPGVGVLAGGIVGAYLGEYIGRKIAEKI</sequence>
<reference evidence="2 3" key="1">
    <citation type="journal article" date="2014" name="Genome Announc.">
        <title>Draft genome sequences of eight enterohepatic helicobacter species isolated from both laboratory and wild rodents.</title>
        <authorList>
            <person name="Sheh A."/>
            <person name="Shen Z."/>
            <person name="Fox J.G."/>
        </authorList>
    </citation>
    <scope>NUCLEOTIDE SEQUENCE [LARGE SCALE GENOMIC DNA]</scope>
    <source>
        <strain evidence="2 3">ATCC 700114</strain>
    </source>
</reference>
<feature type="transmembrane region" description="Helical" evidence="1">
    <location>
        <begin position="15"/>
        <end position="36"/>
    </location>
</feature>
<evidence type="ECO:0000313" key="3">
    <source>
        <dbReference type="Proteomes" id="UP000029878"/>
    </source>
</evidence>
<accession>A0A4U8SB13</accession>
<organism evidence="2 3">
    <name type="scientific">Helicobacter trogontum</name>
    <dbReference type="NCBI Taxonomy" id="50960"/>
    <lineage>
        <taxon>Bacteria</taxon>
        <taxon>Pseudomonadati</taxon>
        <taxon>Campylobacterota</taxon>
        <taxon>Epsilonproteobacteria</taxon>
        <taxon>Campylobacterales</taxon>
        <taxon>Helicobacteraceae</taxon>
        <taxon>Helicobacter</taxon>
    </lineage>
</organism>
<evidence type="ECO:0000256" key="1">
    <source>
        <dbReference type="SAM" id="Phobius"/>
    </source>
</evidence>
<gene>
    <name evidence="2" type="ORF">LS81_005590</name>
</gene>
<protein>
    <submittedName>
        <fullName evidence="2">Uncharacterized protein</fullName>
    </submittedName>
</protein>
<comment type="caution">
    <text evidence="2">The sequence shown here is derived from an EMBL/GenBank/DDBJ whole genome shotgun (WGS) entry which is preliminary data.</text>
</comment>
<dbReference type="OrthoDB" id="9955290at2"/>
<proteinExistence type="predicted"/>